<dbReference type="RefSeq" id="WP_089376309.1">
    <property type="nucleotide sequence ID" value="NZ_FZOA01000012.1"/>
</dbReference>
<dbReference type="Proteomes" id="UP000198305">
    <property type="component" value="Unassembled WGS sequence"/>
</dbReference>
<evidence type="ECO:0000256" key="4">
    <source>
        <dbReference type="ARBA" id="ARBA00016218"/>
    </source>
</evidence>
<organism evidence="14 15">
    <name type="scientific">Methylobacillus rhizosphaerae</name>
    <dbReference type="NCBI Taxonomy" id="551994"/>
    <lineage>
        <taxon>Bacteria</taxon>
        <taxon>Pseudomonadati</taxon>
        <taxon>Pseudomonadota</taxon>
        <taxon>Betaproteobacteria</taxon>
        <taxon>Nitrosomonadales</taxon>
        <taxon>Methylophilaceae</taxon>
        <taxon>Methylobacillus</taxon>
    </lineage>
</organism>
<evidence type="ECO:0000256" key="6">
    <source>
        <dbReference type="ARBA" id="ARBA00022741"/>
    </source>
</evidence>
<reference evidence="15" key="1">
    <citation type="submission" date="2017-06" db="EMBL/GenBank/DDBJ databases">
        <authorList>
            <person name="Varghese N."/>
            <person name="Submissions S."/>
        </authorList>
    </citation>
    <scope>NUCLEOTIDE SEQUENCE [LARGE SCALE GENOMIC DNA]</scope>
    <source>
        <strain evidence="15">Ca-68</strain>
    </source>
</reference>
<dbReference type="GO" id="GO:0046654">
    <property type="term" value="P:tetrahydrofolate biosynthetic process"/>
    <property type="evidence" value="ECO:0007669"/>
    <property type="project" value="UniProtKB-UniPathway"/>
</dbReference>
<dbReference type="GO" id="GO:0005524">
    <property type="term" value="F:ATP binding"/>
    <property type="evidence" value="ECO:0007669"/>
    <property type="project" value="UniProtKB-KW"/>
</dbReference>
<comment type="function">
    <text evidence="10">Catalyzes the transfer of pyrophosphate from adenosine triphosphate (ATP) to 6-hydroxymethyl-7,8-dihydropterin, an enzymatic step in folate biosynthesis pathway.</text>
</comment>
<evidence type="ECO:0000313" key="14">
    <source>
        <dbReference type="EMBL" id="SNS02043.1"/>
    </source>
</evidence>
<evidence type="ECO:0000313" key="15">
    <source>
        <dbReference type="Proteomes" id="UP000198305"/>
    </source>
</evidence>
<evidence type="ECO:0000256" key="10">
    <source>
        <dbReference type="ARBA" id="ARBA00029409"/>
    </source>
</evidence>
<keyword evidence="7 14" id="KW-0418">Kinase</keyword>
<dbReference type="PANTHER" id="PTHR43071">
    <property type="entry name" value="2-AMINO-4-HYDROXY-6-HYDROXYMETHYLDIHYDROPTERIDINE PYROPHOSPHOKINASE"/>
    <property type="match status" value="1"/>
</dbReference>
<dbReference type="InterPro" id="IPR000550">
    <property type="entry name" value="Hppk"/>
</dbReference>
<evidence type="ECO:0000256" key="1">
    <source>
        <dbReference type="ARBA" id="ARBA00005051"/>
    </source>
</evidence>
<evidence type="ECO:0000256" key="3">
    <source>
        <dbReference type="ARBA" id="ARBA00013253"/>
    </source>
</evidence>
<proteinExistence type="inferred from homology"/>
<sequence length="163" mass="18139">MSRAYIALGSNLRDPAAEVTRAFAELDTLDGTRVIKHSSLYRTAPVGYDNQPDFINAVAEVETSLEPIVLLRAILNLENLHGRERPFPNAPRVLDLDLLMYDETMMHTPELTLPHPRMHERGFVLFPLAEIAPDLKIADYGTATDLARQCADQGVTLLETPST</sequence>
<keyword evidence="15" id="KW-1185">Reference proteome</keyword>
<evidence type="ECO:0000256" key="5">
    <source>
        <dbReference type="ARBA" id="ARBA00022679"/>
    </source>
</evidence>
<name>A0A239B4C0_9PROT</name>
<evidence type="ECO:0000256" key="9">
    <source>
        <dbReference type="ARBA" id="ARBA00022909"/>
    </source>
</evidence>
<accession>A0A239B4C0</accession>
<protein>
    <recommendedName>
        <fullName evidence="4">2-amino-4-hydroxy-6-hydroxymethyldihydropteridine pyrophosphokinase</fullName>
        <ecNumber evidence="3">2.7.6.3</ecNumber>
    </recommendedName>
    <alternativeName>
        <fullName evidence="11">6-hydroxymethyl-7,8-dihydropterin pyrophosphokinase</fullName>
    </alternativeName>
    <alternativeName>
        <fullName evidence="12">7,8-dihydro-6-hydroxymethylpterin-pyrophosphokinase</fullName>
    </alternativeName>
</protein>
<evidence type="ECO:0000256" key="8">
    <source>
        <dbReference type="ARBA" id="ARBA00022840"/>
    </source>
</evidence>
<dbReference type="EMBL" id="FZOA01000012">
    <property type="protein sequence ID" value="SNS02043.1"/>
    <property type="molecule type" value="Genomic_DNA"/>
</dbReference>
<dbReference type="Pfam" id="PF01288">
    <property type="entry name" value="HPPK"/>
    <property type="match status" value="1"/>
</dbReference>
<dbReference type="OrthoDB" id="9808041at2"/>
<keyword evidence="9" id="KW-0289">Folate biosynthesis</keyword>
<dbReference type="PANTHER" id="PTHR43071:SF1">
    <property type="entry name" value="2-AMINO-4-HYDROXY-6-HYDROXYMETHYLDIHYDROPTERIDINE PYROPHOSPHOKINASE"/>
    <property type="match status" value="1"/>
</dbReference>
<keyword evidence="5" id="KW-0808">Transferase</keyword>
<evidence type="ECO:0000256" key="12">
    <source>
        <dbReference type="ARBA" id="ARBA00033413"/>
    </source>
</evidence>
<gene>
    <name evidence="14" type="ORF">SAMN05192560_2251</name>
</gene>
<feature type="domain" description="7,8-dihydro-6-hydroxymethylpterin-pyrophosphokinase" evidence="13">
    <location>
        <begin position="5"/>
        <end position="133"/>
    </location>
</feature>
<evidence type="ECO:0000256" key="2">
    <source>
        <dbReference type="ARBA" id="ARBA00005810"/>
    </source>
</evidence>
<evidence type="ECO:0000256" key="11">
    <source>
        <dbReference type="ARBA" id="ARBA00029766"/>
    </source>
</evidence>
<dbReference type="CDD" id="cd00483">
    <property type="entry name" value="HPPK"/>
    <property type="match status" value="1"/>
</dbReference>
<dbReference type="SUPFAM" id="SSF55083">
    <property type="entry name" value="6-hydroxymethyl-7,8-dihydropterin pyrophosphokinase, HPPK"/>
    <property type="match status" value="1"/>
</dbReference>
<dbReference type="NCBIfam" id="TIGR01498">
    <property type="entry name" value="folK"/>
    <property type="match status" value="1"/>
</dbReference>
<evidence type="ECO:0000259" key="13">
    <source>
        <dbReference type="Pfam" id="PF01288"/>
    </source>
</evidence>
<keyword evidence="6" id="KW-0547">Nucleotide-binding</keyword>
<dbReference type="GO" id="GO:0046656">
    <property type="term" value="P:folic acid biosynthetic process"/>
    <property type="evidence" value="ECO:0007669"/>
    <property type="project" value="UniProtKB-KW"/>
</dbReference>
<evidence type="ECO:0000256" key="7">
    <source>
        <dbReference type="ARBA" id="ARBA00022777"/>
    </source>
</evidence>
<dbReference type="InterPro" id="IPR035907">
    <property type="entry name" value="Hppk_sf"/>
</dbReference>
<keyword evidence="8" id="KW-0067">ATP-binding</keyword>
<dbReference type="GO" id="GO:0016301">
    <property type="term" value="F:kinase activity"/>
    <property type="evidence" value="ECO:0007669"/>
    <property type="project" value="UniProtKB-KW"/>
</dbReference>
<comment type="pathway">
    <text evidence="1">Cofactor biosynthesis; tetrahydrofolate biosynthesis; 2-amino-4-hydroxy-6-hydroxymethyl-7,8-dihydropteridine diphosphate from 7,8-dihydroneopterin triphosphate: step 4/4.</text>
</comment>
<dbReference type="GO" id="GO:0003848">
    <property type="term" value="F:2-amino-4-hydroxy-6-hydroxymethyldihydropteridine diphosphokinase activity"/>
    <property type="evidence" value="ECO:0007669"/>
    <property type="project" value="UniProtKB-EC"/>
</dbReference>
<dbReference type="AlphaFoldDB" id="A0A239B4C0"/>
<dbReference type="Gene3D" id="3.30.70.560">
    <property type="entry name" value="7,8-Dihydro-6-hydroxymethylpterin-pyrophosphokinase HPPK"/>
    <property type="match status" value="1"/>
</dbReference>
<comment type="similarity">
    <text evidence="2">Belongs to the HPPK family.</text>
</comment>
<dbReference type="UniPathway" id="UPA00077">
    <property type="reaction ID" value="UER00155"/>
</dbReference>
<dbReference type="EC" id="2.7.6.3" evidence="3"/>